<dbReference type="eggNOG" id="COG0596">
    <property type="taxonomic scope" value="Bacteria"/>
</dbReference>
<dbReference type="PANTHER" id="PTHR43248:SF29">
    <property type="entry name" value="TRIPEPTIDYL AMINOPEPTIDASE"/>
    <property type="match status" value="1"/>
</dbReference>
<gene>
    <name evidence="6" type="ORF">UO65_6307</name>
</gene>
<dbReference type="PANTHER" id="PTHR43248">
    <property type="entry name" value="2-SUCCINYL-6-HYDROXY-2,4-CYCLOHEXADIENE-1-CARBOXYLATE SYNTHASE"/>
    <property type="match status" value="1"/>
</dbReference>
<dbReference type="ESTHER" id="9pseu-w7ica9">
    <property type="family name" value="Tiancimycin-TnmK-Tripeptidase-HIP"/>
</dbReference>
<proteinExistence type="inferred from homology"/>
<sequence>MRRNLSVALAAAAVATAVLPGVSAAAPPSSLDWGPCPAGVAEPGLECSTLPVPLDHRNPGGQTIEVAISRLLSKNPAQRRGVLLVNPGGPGLAGLHFPVDLAPLLPQSVLDTYDVIGFDPRGTGHSAPVTCDLTAEQQVAGLTPPYAHDAADVREQAGAARAVARQCAAAPTAPLLPHITTANTARDMDRIRAALGEPKTSYYGGSYGSYLGAVYTTLFPERSDRVVLDSNVGPGGLDSTAVRRYGRGMQDRFPDFAAFAAARPEYGLGTAPEQVTAKYFDLAARLDRAPEQGFDGSQFRKLTFGLLYLNSRLPALAEIWQAFDTSTPLTGPTRDTAARAAAQDDDNTFSSHFAVICGDSRWSRSVPAYQWDVALDRVRHPMLGAATANVRPCAFWPFDPVEPKVRIGDRGPSNVLMVQNLRDPGTPLVGARELRWAFGDRARMVTADQGGHGAYRTGGNTCADNAVTAFLTTGQRPAHDLACAAEPS</sequence>
<evidence type="ECO:0000313" key="7">
    <source>
        <dbReference type="Proteomes" id="UP000019277"/>
    </source>
</evidence>
<dbReference type="InterPro" id="IPR051601">
    <property type="entry name" value="Serine_prot/Carboxylest_S33"/>
</dbReference>
<dbReference type="OrthoDB" id="4447445at2"/>
<dbReference type="InterPro" id="IPR029058">
    <property type="entry name" value="AB_hydrolase_fold"/>
</dbReference>
<dbReference type="PATRIC" id="fig|909613.9.peg.6304"/>
<evidence type="ECO:0000256" key="2">
    <source>
        <dbReference type="ARBA" id="ARBA00022729"/>
    </source>
</evidence>
<evidence type="ECO:0000313" key="6">
    <source>
        <dbReference type="EMBL" id="EWC58415.1"/>
    </source>
</evidence>
<evidence type="ECO:0000256" key="3">
    <source>
        <dbReference type="ARBA" id="ARBA00022801"/>
    </source>
</evidence>
<dbReference type="RefSeq" id="WP_035289906.1">
    <property type="nucleotide sequence ID" value="NZ_AYXG01000241.1"/>
</dbReference>
<dbReference type="STRING" id="909613.UO65_6307"/>
<comment type="similarity">
    <text evidence="1">Belongs to the peptidase S33 family.</text>
</comment>
<dbReference type="AlphaFoldDB" id="W7ICA9"/>
<dbReference type="Gene3D" id="3.40.50.1820">
    <property type="entry name" value="alpha/beta hydrolase"/>
    <property type="match status" value="1"/>
</dbReference>
<dbReference type="EMBL" id="AYXG01000241">
    <property type="protein sequence ID" value="EWC58415.1"/>
    <property type="molecule type" value="Genomic_DNA"/>
</dbReference>
<evidence type="ECO:0000259" key="5">
    <source>
        <dbReference type="Pfam" id="PF08386"/>
    </source>
</evidence>
<dbReference type="InterPro" id="IPR013595">
    <property type="entry name" value="Pept_S33_TAP-like_C"/>
</dbReference>
<reference evidence="6 7" key="1">
    <citation type="journal article" date="2014" name="Genome Announc.">
        <title>Draft Genome Sequence of the Antitrypanosomally Active Sponge-Associated Bacterium Actinokineospora sp. Strain EG49.</title>
        <authorList>
            <person name="Harjes J."/>
            <person name="Ryu T."/>
            <person name="Abdelmohsen U.R."/>
            <person name="Moitinho-Silva L."/>
            <person name="Horn H."/>
            <person name="Ravasi T."/>
            <person name="Hentschel U."/>
        </authorList>
    </citation>
    <scope>NUCLEOTIDE SEQUENCE [LARGE SCALE GENOMIC DNA]</scope>
    <source>
        <strain evidence="6 7">EG49</strain>
    </source>
</reference>
<name>W7ICA9_9PSEU</name>
<comment type="caution">
    <text evidence="6">The sequence shown here is derived from an EMBL/GenBank/DDBJ whole genome shotgun (WGS) entry which is preliminary data.</text>
</comment>
<protein>
    <submittedName>
        <fullName evidence="6">Secreted hydrolase</fullName>
    </submittedName>
</protein>
<accession>W7ICA9</accession>
<evidence type="ECO:0000256" key="4">
    <source>
        <dbReference type="SAM" id="SignalP"/>
    </source>
</evidence>
<organism evidence="6 7">
    <name type="scientific">Actinokineospora spheciospongiae</name>
    <dbReference type="NCBI Taxonomy" id="909613"/>
    <lineage>
        <taxon>Bacteria</taxon>
        <taxon>Bacillati</taxon>
        <taxon>Actinomycetota</taxon>
        <taxon>Actinomycetes</taxon>
        <taxon>Pseudonocardiales</taxon>
        <taxon>Pseudonocardiaceae</taxon>
        <taxon>Actinokineospora</taxon>
    </lineage>
</organism>
<dbReference type="Proteomes" id="UP000019277">
    <property type="component" value="Unassembled WGS sequence"/>
</dbReference>
<keyword evidence="2 4" id="KW-0732">Signal</keyword>
<feature type="signal peptide" evidence="4">
    <location>
        <begin position="1"/>
        <end position="25"/>
    </location>
</feature>
<keyword evidence="3 6" id="KW-0378">Hydrolase</keyword>
<feature type="domain" description="Peptidase S33 tripeptidyl aminopeptidase-like C-terminal" evidence="5">
    <location>
        <begin position="383"/>
        <end position="483"/>
    </location>
</feature>
<dbReference type="GO" id="GO:0016787">
    <property type="term" value="F:hydrolase activity"/>
    <property type="evidence" value="ECO:0007669"/>
    <property type="project" value="UniProtKB-KW"/>
</dbReference>
<dbReference type="Pfam" id="PF08386">
    <property type="entry name" value="Abhydrolase_4"/>
    <property type="match status" value="1"/>
</dbReference>
<feature type="chain" id="PRO_5038366700" evidence="4">
    <location>
        <begin position="26"/>
        <end position="488"/>
    </location>
</feature>
<keyword evidence="7" id="KW-1185">Reference proteome</keyword>
<evidence type="ECO:0000256" key="1">
    <source>
        <dbReference type="ARBA" id="ARBA00010088"/>
    </source>
</evidence>
<dbReference type="SUPFAM" id="SSF53474">
    <property type="entry name" value="alpha/beta-Hydrolases"/>
    <property type="match status" value="1"/>
</dbReference>